<sequence>MASADQFARLQAALVELSAPSAVGAAVLYPGSERYALINFLLCKLLPQVTVQALQERQSGSDLPPGLSAEEEEAHRLARVLQAVDIHATPDSVRGCGSQGDSLRLLCALANLAAAHQAGCRPGSTTTAAGPAGSAPPFSSPGPAANTASCCPSPTPRLTPGRQGAGLYDGSGGSSGPQGRPPLGLHSLEGEARLLEGLAERLPQLLDAGGGGNWFPGDVLAACQPYMPGPGLPLAEAAAVVEQRAQRLHAELPVLRAEEASMAAEVSLAGEADWQRHAEATRGALAGFLDTSADFYRTFQTGLGVWCAASQAADTCGLGPMAADLLQRYDKVQRLAADLSRVRQAHSAIVTCAPPLAVSGAMGGLGGGVREAVRRLGVRGLDAGLGCGVGVGYGFGAGLFLKPSALEQLARALEGATEYEARSSELNLDLQAESKALAAAKDELAGLRRECQGLRSAKDGSNRAALDEHDRMQALLRQREEELSESVSSLRAELGEARGKAERQQRERQQHLSELQSHLLRLESYAASASAQAAAEGGVGGAGGAELDAGEDAEAEEDASNEGRGD</sequence>
<feature type="region of interest" description="Disordered" evidence="1">
    <location>
        <begin position="479"/>
        <end position="511"/>
    </location>
</feature>
<reference evidence="2 3" key="1">
    <citation type="journal article" date="2017" name="Mol. Biol. Evol.">
        <title>The 4-celled Tetrabaena socialis nuclear genome reveals the essential components for genetic control of cell number at the origin of multicellularity in the volvocine lineage.</title>
        <authorList>
            <person name="Featherston J."/>
            <person name="Arakaki Y."/>
            <person name="Hanschen E.R."/>
            <person name="Ferris P.J."/>
            <person name="Michod R.E."/>
            <person name="Olson B.J.S.C."/>
            <person name="Nozaki H."/>
            <person name="Durand P.M."/>
        </authorList>
    </citation>
    <scope>NUCLEOTIDE SEQUENCE [LARGE SCALE GENOMIC DNA]</scope>
    <source>
        <strain evidence="2 3">NIES-571</strain>
    </source>
</reference>
<dbReference type="PANTHER" id="PTHR36051">
    <property type="entry name" value="DYNAMIN"/>
    <property type="match status" value="1"/>
</dbReference>
<protein>
    <submittedName>
        <fullName evidence="2">Uncharacterized protein</fullName>
    </submittedName>
</protein>
<evidence type="ECO:0000313" key="2">
    <source>
        <dbReference type="EMBL" id="PNH02216.1"/>
    </source>
</evidence>
<feature type="compositionally biased region" description="Gly residues" evidence="1">
    <location>
        <begin position="163"/>
        <end position="176"/>
    </location>
</feature>
<gene>
    <name evidence="2" type="ORF">TSOC_011831</name>
</gene>
<keyword evidence="3" id="KW-1185">Reference proteome</keyword>
<proteinExistence type="predicted"/>
<dbReference type="PANTHER" id="PTHR36051:SF2">
    <property type="entry name" value="DYNAMIN"/>
    <property type="match status" value="1"/>
</dbReference>
<feature type="region of interest" description="Disordered" evidence="1">
    <location>
        <begin position="120"/>
        <end position="185"/>
    </location>
</feature>
<feature type="compositionally biased region" description="Low complexity" evidence="1">
    <location>
        <begin position="122"/>
        <end position="145"/>
    </location>
</feature>
<evidence type="ECO:0000313" key="3">
    <source>
        <dbReference type="Proteomes" id="UP000236333"/>
    </source>
</evidence>
<dbReference type="Proteomes" id="UP000236333">
    <property type="component" value="Unassembled WGS sequence"/>
</dbReference>
<organism evidence="2 3">
    <name type="scientific">Tetrabaena socialis</name>
    <dbReference type="NCBI Taxonomy" id="47790"/>
    <lineage>
        <taxon>Eukaryota</taxon>
        <taxon>Viridiplantae</taxon>
        <taxon>Chlorophyta</taxon>
        <taxon>core chlorophytes</taxon>
        <taxon>Chlorophyceae</taxon>
        <taxon>CS clade</taxon>
        <taxon>Chlamydomonadales</taxon>
        <taxon>Tetrabaenaceae</taxon>
        <taxon>Tetrabaena</taxon>
    </lineage>
</organism>
<feature type="region of interest" description="Disordered" evidence="1">
    <location>
        <begin position="530"/>
        <end position="566"/>
    </location>
</feature>
<feature type="compositionally biased region" description="Acidic residues" evidence="1">
    <location>
        <begin position="548"/>
        <end position="560"/>
    </location>
</feature>
<accession>A0A2J7ZPM5</accession>
<dbReference type="Pfam" id="PF06694">
    <property type="entry name" value="Plant_NMP1"/>
    <property type="match status" value="1"/>
</dbReference>
<dbReference type="OrthoDB" id="534293at2759"/>
<comment type="caution">
    <text evidence="2">The sequence shown here is derived from an EMBL/GenBank/DDBJ whole genome shotgun (WGS) entry which is preliminary data.</text>
</comment>
<name>A0A2J7ZPM5_9CHLO</name>
<dbReference type="EMBL" id="PGGS01000698">
    <property type="protein sequence ID" value="PNH02216.1"/>
    <property type="molecule type" value="Genomic_DNA"/>
</dbReference>
<dbReference type="InterPro" id="IPR010604">
    <property type="entry name" value="Plant_AUG7"/>
</dbReference>
<evidence type="ECO:0000256" key="1">
    <source>
        <dbReference type="SAM" id="MobiDB-lite"/>
    </source>
</evidence>
<dbReference type="GO" id="GO:0051011">
    <property type="term" value="F:microtubule minus-end binding"/>
    <property type="evidence" value="ECO:0007669"/>
    <property type="project" value="InterPro"/>
</dbReference>
<feature type="compositionally biased region" description="Basic and acidic residues" evidence="1">
    <location>
        <begin position="493"/>
        <end position="511"/>
    </location>
</feature>
<dbReference type="AlphaFoldDB" id="A0A2J7ZPM5"/>